<organism evidence="1">
    <name type="scientific">marine metagenome</name>
    <dbReference type="NCBI Taxonomy" id="408172"/>
    <lineage>
        <taxon>unclassified sequences</taxon>
        <taxon>metagenomes</taxon>
        <taxon>ecological metagenomes</taxon>
    </lineage>
</organism>
<gene>
    <name evidence="1" type="ORF">METZ01_LOCUS155308</name>
</gene>
<proteinExistence type="predicted"/>
<name>A0A382AM44_9ZZZZ</name>
<evidence type="ECO:0000313" key="1">
    <source>
        <dbReference type="EMBL" id="SVB02454.1"/>
    </source>
</evidence>
<dbReference type="EMBL" id="UINC01025932">
    <property type="protein sequence ID" value="SVB02454.1"/>
    <property type="molecule type" value="Genomic_DNA"/>
</dbReference>
<dbReference type="AlphaFoldDB" id="A0A382AM44"/>
<sequence length="22" mass="2584">MIFQQNSAIKSLQYKINKNSNN</sequence>
<reference evidence="1" key="1">
    <citation type="submission" date="2018-05" db="EMBL/GenBank/DDBJ databases">
        <authorList>
            <person name="Lanie J.A."/>
            <person name="Ng W.-L."/>
            <person name="Kazmierczak K.M."/>
            <person name="Andrzejewski T.M."/>
            <person name="Davidsen T.M."/>
            <person name="Wayne K.J."/>
            <person name="Tettelin H."/>
            <person name="Glass J.I."/>
            <person name="Rusch D."/>
            <person name="Podicherti R."/>
            <person name="Tsui H.-C.T."/>
            <person name="Winkler M.E."/>
        </authorList>
    </citation>
    <scope>NUCLEOTIDE SEQUENCE</scope>
</reference>
<accession>A0A382AM44</accession>
<protein>
    <submittedName>
        <fullName evidence="1">Uncharacterized protein</fullName>
    </submittedName>
</protein>